<dbReference type="SUPFAM" id="SSF110087">
    <property type="entry name" value="DR1885-like metal-binding protein"/>
    <property type="match status" value="1"/>
</dbReference>
<evidence type="ECO:0000313" key="2">
    <source>
        <dbReference type="EMBL" id="KXF82041.1"/>
    </source>
</evidence>
<dbReference type="STRING" id="294935.ATN88_19695"/>
<dbReference type="InterPro" id="IPR058248">
    <property type="entry name" value="Lxx211020-like"/>
</dbReference>
<reference evidence="2 3" key="1">
    <citation type="submission" date="2015-11" db="EMBL/GenBank/DDBJ databases">
        <title>Genomic Taxonomy of the Vibrionaceae.</title>
        <authorList>
            <person name="Gomez-Gil B."/>
            <person name="Enciso-Ibarra J."/>
        </authorList>
    </citation>
    <scope>NUCLEOTIDE SEQUENCE [LARGE SCALE GENOMIC DNA]</scope>
    <source>
        <strain evidence="2 3">CAIM 912</strain>
    </source>
</reference>
<evidence type="ECO:0008006" key="4">
    <source>
        <dbReference type="Google" id="ProtNLM"/>
    </source>
</evidence>
<protein>
    <recommendedName>
        <fullName evidence="4">Copper chaperone PCu(A)C</fullName>
    </recommendedName>
</protein>
<organism evidence="2 3">
    <name type="scientific">Enterovibrio coralii</name>
    <dbReference type="NCBI Taxonomy" id="294935"/>
    <lineage>
        <taxon>Bacteria</taxon>
        <taxon>Pseudomonadati</taxon>
        <taxon>Pseudomonadota</taxon>
        <taxon>Gammaproteobacteria</taxon>
        <taxon>Vibrionales</taxon>
        <taxon>Vibrionaceae</taxon>
        <taxon>Enterovibrio</taxon>
    </lineage>
</organism>
<dbReference type="PANTHER" id="PTHR36302">
    <property type="entry name" value="BLR7088 PROTEIN"/>
    <property type="match status" value="1"/>
</dbReference>
<name>A0A135I9C6_9GAMM</name>
<dbReference type="Pfam" id="PF04314">
    <property type="entry name" value="PCuAC"/>
    <property type="match status" value="1"/>
</dbReference>
<keyword evidence="1" id="KW-0732">Signal</keyword>
<proteinExistence type="predicted"/>
<dbReference type="Proteomes" id="UP000070529">
    <property type="component" value="Unassembled WGS sequence"/>
</dbReference>
<accession>A0A135I9C6</accession>
<dbReference type="RefSeq" id="WP_067414720.1">
    <property type="nucleotide sequence ID" value="NZ_LNTY01000030.1"/>
</dbReference>
<dbReference type="InterPro" id="IPR036182">
    <property type="entry name" value="PCuAC_sf"/>
</dbReference>
<dbReference type="Gene3D" id="2.60.40.1890">
    <property type="entry name" value="PCu(A)C copper chaperone"/>
    <property type="match status" value="1"/>
</dbReference>
<evidence type="ECO:0000256" key="1">
    <source>
        <dbReference type="SAM" id="SignalP"/>
    </source>
</evidence>
<sequence length="157" mass="17019">MRKIVLLAASALSFGAHAGLTVSDCVIREPAPGKDMTALYLNIHFENTDEIKALRMPANEDVVGAEVRDLASIVELHTTQMADGVMKMRRVPKIKILEGDNALKPGGNHIMLKGLKAQPKAGDIYPVTVWMTYTEDLQCDAVVKSSADIATAQETTK</sequence>
<dbReference type="AlphaFoldDB" id="A0A135I9C6"/>
<gene>
    <name evidence="2" type="ORF">ATN88_19695</name>
</gene>
<dbReference type="PANTHER" id="PTHR36302:SF1">
    <property type="entry name" value="COPPER CHAPERONE PCU(A)C"/>
    <property type="match status" value="1"/>
</dbReference>
<dbReference type="OrthoDB" id="9796962at2"/>
<evidence type="ECO:0000313" key="3">
    <source>
        <dbReference type="Proteomes" id="UP000070529"/>
    </source>
</evidence>
<feature type="signal peptide" evidence="1">
    <location>
        <begin position="1"/>
        <end position="18"/>
    </location>
</feature>
<feature type="chain" id="PRO_5007465774" description="Copper chaperone PCu(A)C" evidence="1">
    <location>
        <begin position="19"/>
        <end position="157"/>
    </location>
</feature>
<dbReference type="EMBL" id="LNTY01000030">
    <property type="protein sequence ID" value="KXF82041.1"/>
    <property type="molecule type" value="Genomic_DNA"/>
</dbReference>
<dbReference type="InterPro" id="IPR007410">
    <property type="entry name" value="LpqE-like"/>
</dbReference>
<keyword evidence="3" id="KW-1185">Reference proteome</keyword>
<comment type="caution">
    <text evidence="2">The sequence shown here is derived from an EMBL/GenBank/DDBJ whole genome shotgun (WGS) entry which is preliminary data.</text>
</comment>